<accession>A0A9P6HFJ4</accession>
<comment type="caution">
    <text evidence="1">The sequence shown here is derived from an EMBL/GenBank/DDBJ whole genome shotgun (WGS) entry which is preliminary data.</text>
</comment>
<evidence type="ECO:0000313" key="1">
    <source>
        <dbReference type="EMBL" id="KAF9786121.1"/>
    </source>
</evidence>
<protein>
    <submittedName>
        <fullName evidence="1">Uncharacterized protein</fullName>
    </submittedName>
</protein>
<evidence type="ECO:0000313" key="2">
    <source>
        <dbReference type="Proteomes" id="UP000736335"/>
    </source>
</evidence>
<reference evidence="1" key="1">
    <citation type="journal article" date="2020" name="Nat. Commun.">
        <title>Large-scale genome sequencing of mycorrhizal fungi provides insights into the early evolution of symbiotic traits.</title>
        <authorList>
            <person name="Miyauchi S."/>
            <person name="Kiss E."/>
            <person name="Kuo A."/>
            <person name="Drula E."/>
            <person name="Kohler A."/>
            <person name="Sanchez-Garcia M."/>
            <person name="Morin E."/>
            <person name="Andreopoulos B."/>
            <person name="Barry K.W."/>
            <person name="Bonito G."/>
            <person name="Buee M."/>
            <person name="Carver A."/>
            <person name="Chen C."/>
            <person name="Cichocki N."/>
            <person name="Clum A."/>
            <person name="Culley D."/>
            <person name="Crous P.W."/>
            <person name="Fauchery L."/>
            <person name="Girlanda M."/>
            <person name="Hayes R.D."/>
            <person name="Keri Z."/>
            <person name="LaButti K."/>
            <person name="Lipzen A."/>
            <person name="Lombard V."/>
            <person name="Magnuson J."/>
            <person name="Maillard F."/>
            <person name="Murat C."/>
            <person name="Nolan M."/>
            <person name="Ohm R.A."/>
            <person name="Pangilinan J."/>
            <person name="Pereira M.F."/>
            <person name="Perotto S."/>
            <person name="Peter M."/>
            <person name="Pfister S."/>
            <person name="Riley R."/>
            <person name="Sitrit Y."/>
            <person name="Stielow J.B."/>
            <person name="Szollosi G."/>
            <person name="Zifcakova L."/>
            <person name="Stursova M."/>
            <person name="Spatafora J.W."/>
            <person name="Tedersoo L."/>
            <person name="Vaario L.M."/>
            <person name="Yamada A."/>
            <person name="Yan M."/>
            <person name="Wang P."/>
            <person name="Xu J."/>
            <person name="Bruns T."/>
            <person name="Baldrian P."/>
            <person name="Vilgalys R."/>
            <person name="Dunand C."/>
            <person name="Henrissat B."/>
            <person name="Grigoriev I.V."/>
            <person name="Hibbett D."/>
            <person name="Nagy L.G."/>
            <person name="Martin F.M."/>
        </authorList>
    </citation>
    <scope>NUCLEOTIDE SEQUENCE</scope>
    <source>
        <strain evidence="1">UH-Tt-Lm1</strain>
    </source>
</reference>
<keyword evidence="2" id="KW-1185">Reference proteome</keyword>
<gene>
    <name evidence="1" type="ORF">BJ322DRAFT_769114</name>
</gene>
<dbReference type="EMBL" id="WIUZ02000006">
    <property type="protein sequence ID" value="KAF9786121.1"/>
    <property type="molecule type" value="Genomic_DNA"/>
</dbReference>
<dbReference type="AlphaFoldDB" id="A0A9P6HFJ4"/>
<reference evidence="1" key="2">
    <citation type="submission" date="2020-11" db="EMBL/GenBank/DDBJ databases">
        <authorList>
            <consortium name="DOE Joint Genome Institute"/>
            <person name="Kuo A."/>
            <person name="Miyauchi S."/>
            <person name="Kiss E."/>
            <person name="Drula E."/>
            <person name="Kohler A."/>
            <person name="Sanchez-Garcia M."/>
            <person name="Andreopoulos B."/>
            <person name="Barry K.W."/>
            <person name="Bonito G."/>
            <person name="Buee M."/>
            <person name="Carver A."/>
            <person name="Chen C."/>
            <person name="Cichocki N."/>
            <person name="Clum A."/>
            <person name="Culley D."/>
            <person name="Crous P.W."/>
            <person name="Fauchery L."/>
            <person name="Girlanda M."/>
            <person name="Hayes R."/>
            <person name="Keri Z."/>
            <person name="Labutti K."/>
            <person name="Lipzen A."/>
            <person name="Lombard V."/>
            <person name="Magnuson J."/>
            <person name="Maillard F."/>
            <person name="Morin E."/>
            <person name="Murat C."/>
            <person name="Nolan M."/>
            <person name="Ohm R."/>
            <person name="Pangilinan J."/>
            <person name="Pereira M."/>
            <person name="Perotto S."/>
            <person name="Peter M."/>
            <person name="Riley R."/>
            <person name="Sitrit Y."/>
            <person name="Stielow B."/>
            <person name="Szollosi G."/>
            <person name="Zifcakova L."/>
            <person name="Stursova M."/>
            <person name="Spatafora J.W."/>
            <person name="Tedersoo L."/>
            <person name="Vaario L.-M."/>
            <person name="Yamada A."/>
            <person name="Yan M."/>
            <person name="Wang P."/>
            <person name="Xu J."/>
            <person name="Bruns T."/>
            <person name="Baldrian P."/>
            <person name="Vilgalys R."/>
            <person name="Henrissat B."/>
            <person name="Grigoriev I.V."/>
            <person name="Hibbett D."/>
            <person name="Nagy L.G."/>
            <person name="Martin F.M."/>
        </authorList>
    </citation>
    <scope>NUCLEOTIDE SEQUENCE</scope>
    <source>
        <strain evidence="1">UH-Tt-Lm1</strain>
    </source>
</reference>
<organism evidence="1 2">
    <name type="scientific">Thelephora terrestris</name>
    <dbReference type="NCBI Taxonomy" id="56493"/>
    <lineage>
        <taxon>Eukaryota</taxon>
        <taxon>Fungi</taxon>
        <taxon>Dikarya</taxon>
        <taxon>Basidiomycota</taxon>
        <taxon>Agaricomycotina</taxon>
        <taxon>Agaricomycetes</taxon>
        <taxon>Thelephorales</taxon>
        <taxon>Thelephoraceae</taxon>
        <taxon>Thelephora</taxon>
    </lineage>
</organism>
<proteinExistence type="predicted"/>
<dbReference type="OrthoDB" id="2977329at2759"/>
<dbReference type="Proteomes" id="UP000736335">
    <property type="component" value="Unassembled WGS sequence"/>
</dbReference>
<name>A0A9P6HFJ4_9AGAM</name>
<sequence>MSIGPSFKTEMPNTRPRNQEITDYIIDLLHDEPETHRQCCLVSRIWVPRTRKHLFGTIRFKSSADLDARKKAFQNSLSSPTYHTRCLVVNCTRVAATILGEPGRVQSFSNVVRLELSSYFTTPLYSEVFGFISSLPLLEDLEIKSVRVCNDACVFQHSTSPPSTGTLGIYVARGMEFAARQLLDLPNGCHFRRLDCAWYLEDDVRWVRALVEGCAGTLQYVHLERDVAKTSRAGPIDFPKATKLREVTFRPRNLGDVSTAVSLRTLTSDHRDLRQVLIYVPVGDSSDDRLNVGEIQSQ</sequence>